<proteinExistence type="predicted"/>
<accession>A3BSZ2</accession>
<gene>
    <name evidence="1" type="ORF">OsJ_27248</name>
</gene>
<name>A3BSZ2_ORYSJ</name>
<sequence>MTVAAELRRHHRRRSSPTEEGLHLLNVGWKRKATSSFALCAWWLHHRLGLLDRCHVPSLLGCRRCEEGGRHRGVVVGLRWVVVGGCRGIAGLRRLELVCHWPPLID</sequence>
<evidence type="ECO:0000313" key="1">
    <source>
        <dbReference type="EMBL" id="EAZ42681.1"/>
    </source>
</evidence>
<dbReference type="EMBL" id="CM000145">
    <property type="protein sequence ID" value="EAZ42681.1"/>
    <property type="molecule type" value="Genomic_DNA"/>
</dbReference>
<dbReference type="Proteomes" id="UP000007752">
    <property type="component" value="Chromosome 8"/>
</dbReference>
<reference evidence="1" key="2">
    <citation type="submission" date="2008-12" db="EMBL/GenBank/DDBJ databases">
        <title>Improved gene annotation of the rice (Oryza sativa) genomes.</title>
        <authorList>
            <person name="Wang J."/>
            <person name="Li R."/>
            <person name="Fan W."/>
            <person name="Huang Q."/>
            <person name="Zhang J."/>
            <person name="Zhou Y."/>
            <person name="Hu Y."/>
            <person name="Zi S."/>
            <person name="Li J."/>
            <person name="Ni P."/>
            <person name="Zheng H."/>
            <person name="Zhang Y."/>
            <person name="Zhao M."/>
            <person name="Hao Q."/>
            <person name="McDermott J."/>
            <person name="Samudrala R."/>
            <person name="Kristiansen K."/>
            <person name="Wong G.K.-S."/>
        </authorList>
    </citation>
    <scope>NUCLEOTIDE SEQUENCE</scope>
</reference>
<protein>
    <submittedName>
        <fullName evidence="1">Uncharacterized protein</fullName>
    </submittedName>
</protein>
<reference evidence="1" key="1">
    <citation type="journal article" date="2005" name="PLoS Biol.">
        <title>The genomes of Oryza sativa: a history of duplications.</title>
        <authorList>
            <person name="Yu J."/>
            <person name="Wang J."/>
            <person name="Lin W."/>
            <person name="Li S."/>
            <person name="Li H."/>
            <person name="Zhou J."/>
            <person name="Ni P."/>
            <person name="Dong W."/>
            <person name="Hu S."/>
            <person name="Zeng C."/>
            <person name="Zhang J."/>
            <person name="Zhang Y."/>
            <person name="Li R."/>
            <person name="Xu Z."/>
            <person name="Li S."/>
            <person name="Li X."/>
            <person name="Zheng H."/>
            <person name="Cong L."/>
            <person name="Lin L."/>
            <person name="Yin J."/>
            <person name="Geng J."/>
            <person name="Li G."/>
            <person name="Shi J."/>
            <person name="Liu J."/>
            <person name="Lv H."/>
            <person name="Li J."/>
            <person name="Wang J."/>
            <person name="Deng Y."/>
            <person name="Ran L."/>
            <person name="Shi X."/>
            <person name="Wang X."/>
            <person name="Wu Q."/>
            <person name="Li C."/>
            <person name="Ren X."/>
            <person name="Wang J."/>
            <person name="Wang X."/>
            <person name="Li D."/>
            <person name="Liu D."/>
            <person name="Zhang X."/>
            <person name="Ji Z."/>
            <person name="Zhao W."/>
            <person name="Sun Y."/>
            <person name="Zhang Z."/>
            <person name="Bao J."/>
            <person name="Han Y."/>
            <person name="Dong L."/>
            <person name="Ji J."/>
            <person name="Chen P."/>
            <person name="Wu S."/>
            <person name="Liu J."/>
            <person name="Xiao Y."/>
            <person name="Bu D."/>
            <person name="Tan J."/>
            <person name="Yang L."/>
            <person name="Ye C."/>
            <person name="Zhang J."/>
            <person name="Xu J."/>
            <person name="Zhou Y."/>
            <person name="Yu Y."/>
            <person name="Zhang B."/>
            <person name="Zhuang S."/>
            <person name="Wei H."/>
            <person name="Liu B."/>
            <person name="Lei M."/>
            <person name="Yu H."/>
            <person name="Li Y."/>
            <person name="Xu H."/>
            <person name="Wei S."/>
            <person name="He X."/>
            <person name="Fang L."/>
            <person name="Zhang Z."/>
            <person name="Zhang Y."/>
            <person name="Huang X."/>
            <person name="Su Z."/>
            <person name="Tong W."/>
            <person name="Li J."/>
            <person name="Tong Z."/>
            <person name="Li S."/>
            <person name="Ye J."/>
            <person name="Wang L."/>
            <person name="Fang L."/>
            <person name="Lei T."/>
            <person name="Chen C."/>
            <person name="Chen H."/>
            <person name="Xu Z."/>
            <person name="Li H."/>
            <person name="Huang H."/>
            <person name="Zhang F."/>
            <person name="Xu H."/>
            <person name="Li N."/>
            <person name="Zhao C."/>
            <person name="Li S."/>
            <person name="Dong L."/>
            <person name="Huang Y."/>
            <person name="Li L."/>
            <person name="Xi Y."/>
            <person name="Qi Q."/>
            <person name="Li W."/>
            <person name="Zhang B."/>
            <person name="Hu W."/>
            <person name="Zhang Y."/>
            <person name="Tian X."/>
            <person name="Jiao Y."/>
            <person name="Liang X."/>
            <person name="Jin J."/>
            <person name="Gao L."/>
            <person name="Zheng W."/>
            <person name="Hao B."/>
            <person name="Liu S."/>
            <person name="Wang W."/>
            <person name="Yuan L."/>
            <person name="Cao M."/>
            <person name="McDermott J."/>
            <person name="Samudrala R."/>
            <person name="Wang J."/>
            <person name="Wong G.K."/>
            <person name="Yang H."/>
        </authorList>
    </citation>
    <scope>NUCLEOTIDE SEQUENCE [LARGE SCALE GENOMIC DNA]</scope>
</reference>
<dbReference type="AlphaFoldDB" id="A3BSZ2"/>
<organism evidence="1">
    <name type="scientific">Oryza sativa subsp. japonica</name>
    <name type="common">Rice</name>
    <dbReference type="NCBI Taxonomy" id="39947"/>
    <lineage>
        <taxon>Eukaryota</taxon>
        <taxon>Viridiplantae</taxon>
        <taxon>Streptophyta</taxon>
        <taxon>Embryophyta</taxon>
        <taxon>Tracheophyta</taxon>
        <taxon>Spermatophyta</taxon>
        <taxon>Magnoliopsida</taxon>
        <taxon>Liliopsida</taxon>
        <taxon>Poales</taxon>
        <taxon>Poaceae</taxon>
        <taxon>BOP clade</taxon>
        <taxon>Oryzoideae</taxon>
        <taxon>Oryzeae</taxon>
        <taxon>Oryzinae</taxon>
        <taxon>Oryza</taxon>
        <taxon>Oryza sativa</taxon>
    </lineage>
</organism>